<keyword evidence="5" id="KW-1185">Reference proteome</keyword>
<evidence type="ECO:0000256" key="1">
    <source>
        <dbReference type="SAM" id="MobiDB-lite"/>
    </source>
</evidence>
<dbReference type="Gene3D" id="3.10.560.10">
    <property type="entry name" value="Outer membrane lipoprotein wza domain like"/>
    <property type="match status" value="1"/>
</dbReference>
<evidence type="ECO:0000256" key="2">
    <source>
        <dbReference type="SAM" id="Phobius"/>
    </source>
</evidence>
<sequence>MPRARPRPATSGPGRPPGSDGRSRGRHRAAPRPRAEAGGRPGAPPDPAALSRRRADALLPGPGGPDLPPPLAPPRDPLPPARTVPLTPLGPWWGRRLAPVRLLPVWVRLRCGVEPRPLAALAVVLALAVAGAGWWFWSGRPEPVRPPELVRAAVPLAPGGPAAAPQPPSPSSPPVLVDVAGKVRRPGVVRLPAGSRVADALRAAGGVRPGTGLAGLNQARLLSDGEQIVAGASPPPAGPVGAAGPAASGGGGTAGAALAPTGPLSLSTASVGELDTLPGVGPVLAQHIVDYRTAHGSFRSVDELREVDGIGARRFEDLRPRVRP</sequence>
<dbReference type="InterPro" id="IPR010994">
    <property type="entry name" value="RuvA_2-like"/>
</dbReference>
<dbReference type="GO" id="GO:0003677">
    <property type="term" value="F:DNA binding"/>
    <property type="evidence" value="ECO:0007669"/>
    <property type="project" value="UniProtKB-KW"/>
</dbReference>
<gene>
    <name evidence="4" type="ORF">NX801_21305</name>
</gene>
<feature type="region of interest" description="Disordered" evidence="1">
    <location>
        <begin position="1"/>
        <end position="89"/>
    </location>
</feature>
<evidence type="ECO:0000313" key="4">
    <source>
        <dbReference type="EMBL" id="MCS0638144.1"/>
    </source>
</evidence>
<accession>A0ABT2CL48</accession>
<dbReference type="Pfam" id="PF12836">
    <property type="entry name" value="HHH_3"/>
    <property type="match status" value="1"/>
</dbReference>
<dbReference type="Gene3D" id="1.10.150.320">
    <property type="entry name" value="Photosystem II 12 kDa extrinsic protein"/>
    <property type="match status" value="1"/>
</dbReference>
<dbReference type="Proteomes" id="UP001431313">
    <property type="component" value="Unassembled WGS sequence"/>
</dbReference>
<proteinExistence type="predicted"/>
<feature type="domain" description="Soluble ligand binding" evidence="3">
    <location>
        <begin position="177"/>
        <end position="228"/>
    </location>
</feature>
<dbReference type="PANTHER" id="PTHR21180">
    <property type="entry name" value="ENDONUCLEASE/EXONUCLEASE/PHOSPHATASE FAMILY DOMAIN-CONTAINING PROTEIN 1"/>
    <property type="match status" value="1"/>
</dbReference>
<feature type="compositionally biased region" description="Pro residues" evidence="1">
    <location>
        <begin position="62"/>
        <end position="82"/>
    </location>
</feature>
<evidence type="ECO:0000313" key="5">
    <source>
        <dbReference type="Proteomes" id="UP001431313"/>
    </source>
</evidence>
<dbReference type="InterPro" id="IPR019554">
    <property type="entry name" value="Soluble_ligand-bd"/>
</dbReference>
<protein>
    <submittedName>
        <fullName evidence="4">ComEA family DNA-binding protein</fullName>
    </submittedName>
</protein>
<dbReference type="SUPFAM" id="SSF47781">
    <property type="entry name" value="RuvA domain 2-like"/>
    <property type="match status" value="1"/>
</dbReference>
<evidence type="ECO:0000259" key="3">
    <source>
        <dbReference type="Pfam" id="PF10531"/>
    </source>
</evidence>
<dbReference type="Pfam" id="PF10531">
    <property type="entry name" value="SLBB"/>
    <property type="match status" value="1"/>
</dbReference>
<keyword evidence="2" id="KW-1133">Transmembrane helix</keyword>
<keyword evidence="4" id="KW-0238">DNA-binding</keyword>
<keyword evidence="2" id="KW-0472">Membrane</keyword>
<feature type="transmembrane region" description="Helical" evidence="2">
    <location>
        <begin position="118"/>
        <end position="137"/>
    </location>
</feature>
<dbReference type="PANTHER" id="PTHR21180:SF32">
    <property type="entry name" value="ENDONUCLEASE_EXONUCLEASE_PHOSPHATASE FAMILY DOMAIN-CONTAINING PROTEIN 1"/>
    <property type="match status" value="1"/>
</dbReference>
<dbReference type="EMBL" id="JANUGQ010000019">
    <property type="protein sequence ID" value="MCS0638144.1"/>
    <property type="molecule type" value="Genomic_DNA"/>
</dbReference>
<feature type="compositionally biased region" description="Low complexity" evidence="1">
    <location>
        <begin position="11"/>
        <end position="20"/>
    </location>
</feature>
<comment type="caution">
    <text evidence="4">The sequence shown here is derived from an EMBL/GenBank/DDBJ whole genome shotgun (WGS) entry which is preliminary data.</text>
</comment>
<name>A0ABT2CL48_9ACTN</name>
<reference evidence="4" key="1">
    <citation type="submission" date="2022-08" db="EMBL/GenBank/DDBJ databases">
        <authorList>
            <person name="Somphong A."/>
            <person name="Phongsopitanun W."/>
        </authorList>
    </citation>
    <scope>NUCLEOTIDE SEQUENCE</scope>
    <source>
        <strain evidence="4">LP05-1</strain>
    </source>
</reference>
<keyword evidence="2" id="KW-0812">Transmembrane</keyword>
<organism evidence="4 5">
    <name type="scientific">Streptomyces pyxinae</name>
    <dbReference type="NCBI Taxonomy" id="2970734"/>
    <lineage>
        <taxon>Bacteria</taxon>
        <taxon>Bacillati</taxon>
        <taxon>Actinomycetota</taxon>
        <taxon>Actinomycetes</taxon>
        <taxon>Kitasatosporales</taxon>
        <taxon>Streptomycetaceae</taxon>
        <taxon>Streptomyces</taxon>
    </lineage>
</organism>
<dbReference type="InterPro" id="IPR051675">
    <property type="entry name" value="Endo/Exo/Phosphatase_dom_1"/>
</dbReference>
<feature type="region of interest" description="Disordered" evidence="1">
    <location>
        <begin position="231"/>
        <end position="254"/>
    </location>
</feature>